<dbReference type="Pfam" id="PF06911">
    <property type="entry name" value="Senescence"/>
    <property type="match status" value="1"/>
</dbReference>
<accession>A0A1Q9D961</accession>
<feature type="repeat" description="ANK" evidence="3">
    <location>
        <begin position="579"/>
        <end position="611"/>
    </location>
</feature>
<dbReference type="EMBL" id="LSRX01000653">
    <property type="protein sequence ID" value="OLP91704.1"/>
    <property type="molecule type" value="Genomic_DNA"/>
</dbReference>
<comment type="caution">
    <text evidence="5">The sequence shown here is derived from an EMBL/GenBank/DDBJ whole genome shotgun (WGS) entry which is preliminary data.</text>
</comment>
<keyword evidence="2 3" id="KW-0040">ANK repeat</keyword>
<dbReference type="PANTHER" id="PTHR24166:SF48">
    <property type="entry name" value="PROTEIN VAPYRIN"/>
    <property type="match status" value="1"/>
</dbReference>
<proteinExistence type="predicted"/>
<dbReference type="InterPro" id="IPR036770">
    <property type="entry name" value="Ankyrin_rpt-contain_sf"/>
</dbReference>
<evidence type="ECO:0000256" key="3">
    <source>
        <dbReference type="PROSITE-ProRule" id="PRU00023"/>
    </source>
</evidence>
<dbReference type="AlphaFoldDB" id="A0A1Q9D961"/>
<protein>
    <submittedName>
        <fullName evidence="5">Cortactin-binding protein 2</fullName>
    </submittedName>
</protein>
<dbReference type="Gene3D" id="1.25.40.20">
    <property type="entry name" value="Ankyrin repeat-containing domain"/>
    <property type="match status" value="1"/>
</dbReference>
<dbReference type="PANTHER" id="PTHR24166">
    <property type="entry name" value="ROLLING PEBBLES, ISOFORM B"/>
    <property type="match status" value="1"/>
</dbReference>
<organism evidence="5 6">
    <name type="scientific">Symbiodinium microadriaticum</name>
    <name type="common">Dinoflagellate</name>
    <name type="synonym">Zooxanthella microadriatica</name>
    <dbReference type="NCBI Taxonomy" id="2951"/>
    <lineage>
        <taxon>Eukaryota</taxon>
        <taxon>Sar</taxon>
        <taxon>Alveolata</taxon>
        <taxon>Dinophyceae</taxon>
        <taxon>Suessiales</taxon>
        <taxon>Symbiodiniaceae</taxon>
        <taxon>Symbiodinium</taxon>
    </lineage>
</organism>
<evidence type="ECO:0000313" key="5">
    <source>
        <dbReference type="EMBL" id="OLP91704.1"/>
    </source>
</evidence>
<dbReference type="InterPro" id="IPR002110">
    <property type="entry name" value="Ankyrin_rpt"/>
</dbReference>
<dbReference type="Proteomes" id="UP000186817">
    <property type="component" value="Unassembled WGS sequence"/>
</dbReference>
<dbReference type="InterPro" id="IPR009686">
    <property type="entry name" value="Senescence/spartin_C"/>
</dbReference>
<dbReference type="PROSITE" id="PS50088">
    <property type="entry name" value="ANK_REPEAT"/>
    <property type="match status" value="2"/>
</dbReference>
<sequence>MARQLMQFTGSDPDIQNVEFRARISFGAGLPHGRSRRRTGHMCEEADEPGLFFSAPACRFLLISRQEAYEEVENSPPDDGTANVPSDAVCVAKTAAKVYGEGGALRKACERAFELADRAVSLGAGTLRLWLPEGLEAAEPGEQAPVYLLFEQDDFFGISESSCNTPETSRRFLLPSSARILAASRRLIFVAPQELVRQCGLGTSAQSEFYVCAVLFSQASTGLEDVVAVLRQVGHDVNWVARTETRWAAESLEAGSRLLAGSILGVAQAATQSLKACDVRGMLPEGRFEVPGAAREVASGARVVSQSMASLAGDLAFHLASVVGHTAGQLCRELPANSERWHEDLRVIGRSSLKAGAEVFQAVEAATGHVALGVAETSAEAVGHSCGDDAKEVFQDTVFAVANVLEVKRNLSGKGLAQLSALSSAKELAGAPVAEPSKERPSDQRPSAEVSNWFLSVPCPLRCEDAVCDEARASRGMSQIRMALAEGRRRSEDGAAMRRVLSTLQSNSVCRGGSIVQITKEEPDILLLLEAARHGDVKAVSHMIDRGVDKQRALLAASSLNHGRAIRALLRARAAPDGNGMPPLHAACAAGHMKAAFTLIQADADVDQEDARGASALLLAAQNGHKEVVRLLLQEGADEAKVTSWGFTPLAAAVENGHPEIVELLKHLRTAFLRLESSSSDTYGKSLHMSMLTCSKIPCQCQPMKALHLWRTNASDASLKGTRRCLKSPRSRYMTLIADCALKAERKTNRNTSAAESHGCLGGSLLCTLGVVAAAGPVARIPTHSGRTIGGWDAHGVDRLSEMLPLAQRRGRHSSESIEEQVTACRRRWVGSGPAALLQPLRNSKLRAVVAAMADPEKQMEMKVSLKKSVGFFIRAASVFLQGADAREASDGVEARPAREAVEELKVSGLGDAISVAIAVAQRMEADGLAEIVGVQTQYQEMSSIFTPQMIIQLRRQFRPSLGDEGQLSVATWNLAAINNNPFEYWISHSDGSYKELMDQVERFIDAPGDRDVAVAEVFPAPLFQELLSLMKAEGWQGLEKVTALWESDFSKRKVISGVLKEKELGAKRLCSMPDRFTNTINIASGGPVFRPTVINHSTNVLSSVAAWWPQWVDFMFKGSLEMRTGNNGSTKRIRPCEMLSTIKKAKYPAITEEEEAISVPLQCLCLAIFDAILVHMMQVLSPDGHWLRIKESICNATFRKKSAITTRILQSYSGCAVICLQEASEAYLQSLRQSSLAKTHHIVIPEKAKATERCDVGRHLYLYYLWRGRYPLEPRD</sequence>
<dbReference type="PROSITE" id="PS50297">
    <property type="entry name" value="ANK_REP_REGION"/>
    <property type="match status" value="2"/>
</dbReference>
<evidence type="ECO:0000259" key="4">
    <source>
        <dbReference type="Pfam" id="PF06911"/>
    </source>
</evidence>
<reference evidence="5 6" key="1">
    <citation type="submission" date="2016-02" db="EMBL/GenBank/DDBJ databases">
        <title>Genome analysis of coral dinoflagellate symbionts highlights evolutionary adaptations to a symbiotic lifestyle.</title>
        <authorList>
            <person name="Aranda M."/>
            <person name="Li Y."/>
            <person name="Liew Y.J."/>
            <person name="Baumgarten S."/>
            <person name="Simakov O."/>
            <person name="Wilson M."/>
            <person name="Piel J."/>
            <person name="Ashoor H."/>
            <person name="Bougouffa S."/>
            <person name="Bajic V.B."/>
            <person name="Ryu T."/>
            <person name="Ravasi T."/>
            <person name="Bayer T."/>
            <person name="Micklem G."/>
            <person name="Kim H."/>
            <person name="Bhak J."/>
            <person name="Lajeunesse T.C."/>
            <person name="Voolstra C.R."/>
        </authorList>
    </citation>
    <scope>NUCLEOTIDE SEQUENCE [LARGE SCALE GENOMIC DNA]</scope>
    <source>
        <strain evidence="5 6">CCMP2467</strain>
    </source>
</reference>
<keyword evidence="6" id="KW-1185">Reference proteome</keyword>
<dbReference type="SMART" id="SM00248">
    <property type="entry name" value="ANK"/>
    <property type="match status" value="4"/>
</dbReference>
<feature type="domain" description="Senescence" evidence="4">
    <location>
        <begin position="246"/>
        <end position="413"/>
    </location>
</feature>
<feature type="repeat" description="ANK" evidence="3">
    <location>
        <begin position="612"/>
        <end position="644"/>
    </location>
</feature>
<dbReference type="OrthoDB" id="424106at2759"/>
<name>A0A1Q9D961_SYMMI</name>
<dbReference type="Pfam" id="PF12796">
    <property type="entry name" value="Ank_2"/>
    <property type="match status" value="1"/>
</dbReference>
<gene>
    <name evidence="5" type="primary">CTTNBP2</name>
    <name evidence="5" type="ORF">AK812_SmicGene26565</name>
</gene>
<evidence type="ECO:0000313" key="6">
    <source>
        <dbReference type="Proteomes" id="UP000186817"/>
    </source>
</evidence>
<keyword evidence="1" id="KW-0677">Repeat</keyword>
<dbReference type="InterPro" id="IPR050889">
    <property type="entry name" value="Dendritic_Spine_Reg/Scaffold"/>
</dbReference>
<dbReference type="SUPFAM" id="SSF48403">
    <property type="entry name" value="Ankyrin repeat"/>
    <property type="match status" value="1"/>
</dbReference>
<evidence type="ECO:0000256" key="1">
    <source>
        <dbReference type="ARBA" id="ARBA00022737"/>
    </source>
</evidence>
<evidence type="ECO:0000256" key="2">
    <source>
        <dbReference type="ARBA" id="ARBA00023043"/>
    </source>
</evidence>